<keyword evidence="1" id="KW-0175">Coiled coil</keyword>
<evidence type="ECO:0000313" key="4">
    <source>
        <dbReference type="EMBL" id="AYC29904.1"/>
    </source>
</evidence>
<feature type="compositionally biased region" description="Basic and acidic residues" evidence="2">
    <location>
        <begin position="241"/>
        <end position="255"/>
    </location>
</feature>
<evidence type="ECO:0000313" key="5">
    <source>
        <dbReference type="Proteomes" id="UP000265725"/>
    </source>
</evidence>
<evidence type="ECO:0008006" key="6">
    <source>
        <dbReference type="Google" id="ProtNLM"/>
    </source>
</evidence>
<evidence type="ECO:0000256" key="2">
    <source>
        <dbReference type="SAM" id="MobiDB-lite"/>
    </source>
</evidence>
<organism evidence="4 5">
    <name type="scientific">Paenisporosarcina cavernae</name>
    <dbReference type="NCBI Taxonomy" id="2320858"/>
    <lineage>
        <taxon>Bacteria</taxon>
        <taxon>Bacillati</taxon>
        <taxon>Bacillota</taxon>
        <taxon>Bacilli</taxon>
        <taxon>Bacillales</taxon>
        <taxon>Caryophanaceae</taxon>
        <taxon>Paenisporosarcina</taxon>
    </lineage>
</organism>
<keyword evidence="3" id="KW-0732">Signal</keyword>
<dbReference type="AlphaFoldDB" id="A0A385YTN7"/>
<accession>A0A385YTN7</accession>
<evidence type="ECO:0000256" key="1">
    <source>
        <dbReference type="SAM" id="Coils"/>
    </source>
</evidence>
<dbReference type="Proteomes" id="UP000265725">
    <property type="component" value="Chromosome"/>
</dbReference>
<gene>
    <name evidence="4" type="ORF">D3873_08355</name>
</gene>
<reference evidence="5" key="1">
    <citation type="submission" date="2018-09" db="EMBL/GenBank/DDBJ databases">
        <authorList>
            <person name="Zhu H."/>
        </authorList>
    </citation>
    <scope>NUCLEOTIDE SEQUENCE [LARGE SCALE GENOMIC DNA]</scope>
    <source>
        <strain evidence="5">K2R23-3</strain>
    </source>
</reference>
<feature type="chain" id="PRO_5017318040" description="DUF5667 domain-containing protein" evidence="3">
    <location>
        <begin position="30"/>
        <end position="255"/>
    </location>
</feature>
<proteinExistence type="predicted"/>
<feature type="coiled-coil region" evidence="1">
    <location>
        <begin position="57"/>
        <end position="88"/>
    </location>
</feature>
<feature type="region of interest" description="Disordered" evidence="2">
    <location>
        <begin position="138"/>
        <end position="255"/>
    </location>
</feature>
<evidence type="ECO:0000256" key="3">
    <source>
        <dbReference type="SAM" id="SignalP"/>
    </source>
</evidence>
<keyword evidence="5" id="KW-1185">Reference proteome</keyword>
<feature type="compositionally biased region" description="Polar residues" evidence="2">
    <location>
        <begin position="158"/>
        <end position="172"/>
    </location>
</feature>
<name>A0A385YTN7_9BACL</name>
<feature type="signal peptide" evidence="3">
    <location>
        <begin position="1"/>
        <end position="29"/>
    </location>
</feature>
<dbReference type="EMBL" id="CP032418">
    <property type="protein sequence ID" value="AYC29904.1"/>
    <property type="molecule type" value="Genomic_DNA"/>
</dbReference>
<sequence length="255" mass="27786">MRKQNKLLLVGAALVCSCVVGLSIHSASADVDTASLLKNWFDANEREAINRMDQEISAEKEELLKQLRMQVKQELQTASSQLEKYRADQTSKSVEVLRAHAAQISQSIVIDTSSDQQAIDQSLQAIVDEAIAKMNGVASANESEPENMEQPSPPITENGESNAGEDSTSTDSGEAAEENIPSEIDHVTTEEIPAEEVLEPSDSIQAEPVNYELEHEGSNEEPVSPVSNPSNEASSLSLPHMTKEDDMKLEEEKVL</sequence>
<dbReference type="RefSeq" id="WP_119883640.1">
    <property type="nucleotide sequence ID" value="NZ_CP032418.1"/>
</dbReference>
<dbReference type="KEGG" id="paek:D3873_08355"/>
<feature type="compositionally biased region" description="Polar residues" evidence="2">
    <location>
        <begin position="225"/>
        <end position="237"/>
    </location>
</feature>
<protein>
    <recommendedName>
        <fullName evidence="6">DUF5667 domain-containing protein</fullName>
    </recommendedName>
</protein>
<dbReference type="PROSITE" id="PS51257">
    <property type="entry name" value="PROKAR_LIPOPROTEIN"/>
    <property type="match status" value="1"/>
</dbReference>